<evidence type="ECO:0000256" key="6">
    <source>
        <dbReference type="ARBA" id="ARBA00023136"/>
    </source>
</evidence>
<evidence type="ECO:0000313" key="10">
    <source>
        <dbReference type="Proteomes" id="UP000184050"/>
    </source>
</evidence>
<keyword evidence="10" id="KW-1185">Reference proteome</keyword>
<evidence type="ECO:0000256" key="8">
    <source>
        <dbReference type="SAM" id="Phobius"/>
    </source>
</evidence>
<feature type="transmembrane region" description="Helical" evidence="8">
    <location>
        <begin position="369"/>
        <end position="387"/>
    </location>
</feature>
<feature type="transmembrane region" description="Helical" evidence="8">
    <location>
        <begin position="78"/>
        <end position="98"/>
    </location>
</feature>
<dbReference type="GO" id="GO:0005886">
    <property type="term" value="C:plasma membrane"/>
    <property type="evidence" value="ECO:0007669"/>
    <property type="project" value="UniProtKB-SubCell"/>
</dbReference>
<proteinExistence type="inferred from homology"/>
<keyword evidence="5 8" id="KW-1133">Transmembrane helix</keyword>
<dbReference type="InterPro" id="IPR028362">
    <property type="entry name" value="AlgI"/>
</dbReference>
<dbReference type="InterPro" id="IPR024194">
    <property type="entry name" value="Ac/AlaTfrase_AlgI/DltB"/>
</dbReference>
<keyword evidence="7 9" id="KW-0808">Transferase</keyword>
<evidence type="ECO:0000256" key="7">
    <source>
        <dbReference type="PIRNR" id="PIRNR016636"/>
    </source>
</evidence>
<evidence type="ECO:0000256" key="2">
    <source>
        <dbReference type="ARBA" id="ARBA00010323"/>
    </source>
</evidence>
<dbReference type="EMBL" id="FQZE01000002">
    <property type="protein sequence ID" value="SHI47017.1"/>
    <property type="molecule type" value="Genomic_DNA"/>
</dbReference>
<keyword evidence="4 8" id="KW-0812">Transmembrane</keyword>
<feature type="transmembrane region" description="Helical" evidence="8">
    <location>
        <begin position="329"/>
        <end position="348"/>
    </location>
</feature>
<feature type="transmembrane region" description="Helical" evidence="8">
    <location>
        <begin position="118"/>
        <end position="139"/>
    </location>
</feature>
<gene>
    <name evidence="9" type="ORF">SAMN05444280_102186</name>
</gene>
<accession>A0A1M6BEB7</accession>
<dbReference type="PANTHER" id="PTHR13285">
    <property type="entry name" value="ACYLTRANSFERASE"/>
    <property type="match status" value="1"/>
</dbReference>
<evidence type="ECO:0000313" key="9">
    <source>
        <dbReference type="EMBL" id="SHI47017.1"/>
    </source>
</evidence>
<dbReference type="PIRSF" id="PIRSF016636">
    <property type="entry name" value="AlgI_DltB"/>
    <property type="match status" value="1"/>
</dbReference>
<protein>
    <submittedName>
        <fullName evidence="9">D-alanyl-lipoteichoic acid acyltransferase DltB, MBOAT superfamily</fullName>
    </submittedName>
</protein>
<dbReference type="OrthoDB" id="9805788at2"/>
<dbReference type="Pfam" id="PF03062">
    <property type="entry name" value="MBOAT"/>
    <property type="match status" value="1"/>
</dbReference>
<feature type="transmembrane region" description="Helical" evidence="8">
    <location>
        <begin position="446"/>
        <end position="467"/>
    </location>
</feature>
<keyword evidence="6 7" id="KW-0472">Membrane</keyword>
<evidence type="ECO:0000256" key="1">
    <source>
        <dbReference type="ARBA" id="ARBA00004651"/>
    </source>
</evidence>
<keyword evidence="7 9" id="KW-0012">Acyltransferase</keyword>
<dbReference type="PIRSF" id="PIRSF500217">
    <property type="entry name" value="AlgI"/>
    <property type="match status" value="1"/>
</dbReference>
<dbReference type="InterPro" id="IPR051085">
    <property type="entry name" value="MB_O-acyltransferase"/>
</dbReference>
<dbReference type="RefSeq" id="WP_073164855.1">
    <property type="nucleotide sequence ID" value="NZ_FQZE01000002.1"/>
</dbReference>
<organism evidence="9 10">
    <name type="scientific">Tangfeifania diversioriginum</name>
    <dbReference type="NCBI Taxonomy" id="1168035"/>
    <lineage>
        <taxon>Bacteria</taxon>
        <taxon>Pseudomonadati</taxon>
        <taxon>Bacteroidota</taxon>
        <taxon>Bacteroidia</taxon>
        <taxon>Marinilabiliales</taxon>
        <taxon>Prolixibacteraceae</taxon>
        <taxon>Tangfeifania</taxon>
    </lineage>
</organism>
<evidence type="ECO:0000256" key="5">
    <source>
        <dbReference type="ARBA" id="ARBA00022989"/>
    </source>
</evidence>
<feature type="transmembrane region" description="Helical" evidence="8">
    <location>
        <begin position="6"/>
        <end position="22"/>
    </location>
</feature>
<reference evidence="9 10" key="1">
    <citation type="submission" date="2016-11" db="EMBL/GenBank/DDBJ databases">
        <authorList>
            <person name="Jaros S."/>
            <person name="Januszkiewicz K."/>
            <person name="Wedrychowicz H."/>
        </authorList>
    </citation>
    <scope>NUCLEOTIDE SEQUENCE [LARGE SCALE GENOMIC DNA]</scope>
    <source>
        <strain evidence="9 10">DSM 27063</strain>
    </source>
</reference>
<dbReference type="PANTHER" id="PTHR13285:SF18">
    <property type="entry name" value="PROTEIN-CYSTEINE N-PALMITOYLTRANSFERASE RASP"/>
    <property type="match status" value="1"/>
</dbReference>
<dbReference type="Proteomes" id="UP000184050">
    <property type="component" value="Unassembled WGS sequence"/>
</dbReference>
<evidence type="ECO:0000256" key="3">
    <source>
        <dbReference type="ARBA" id="ARBA00022475"/>
    </source>
</evidence>
<evidence type="ECO:0000256" key="4">
    <source>
        <dbReference type="ARBA" id="ARBA00022692"/>
    </source>
</evidence>
<sequence length="479" mass="56276">MLFNSLVFFVFLIVVFTVYWLFRNQLKLQNVIVLVSSYVFYGWWDWRFLSLIVISSLADYFIGIWLSRTEEKTKRKLLLALSILVNIGILGFFKYFNFFVDSATDLLSQFGFQANPTSLRIILPVGISFYTFQTLSYSIDIYRRQIEPTKDIIAFFAFVSFFPQLVAGPIERARNLVPQFLKKRTFDQENASDGIRQMLWGFFKKIVIADNAAVYANEIFANYGDHTGGTLLLGAVLFGFQIYGDFSGYSDIAIGTARLFGFNLMQNFAFPYFSRDIAEFWRRWHISLSTWFRDYVYIPIGGSRVSRLKQIRNVFVIFLVSGFWHGANYTFIAWGAAHALLFVPLLVFNKNRRYTQHIENRELLRNPQIILKIFLTFLLVTVAWIFFRAQTISEAFEYIIKMIQTLFESPVKKFNISAQPVFFAIILMIILEWINRKEKHGLQIKNWPVVARWSVYVFIALFIFMYGKFEQTEFIYFAF</sequence>
<dbReference type="GO" id="GO:0042121">
    <property type="term" value="P:alginic acid biosynthetic process"/>
    <property type="evidence" value="ECO:0007669"/>
    <property type="project" value="InterPro"/>
</dbReference>
<keyword evidence="3 7" id="KW-1003">Cell membrane</keyword>
<dbReference type="STRING" id="1168035.SAMN05444280_102186"/>
<comment type="subcellular location">
    <subcellularLocation>
        <location evidence="1">Cell membrane</location>
        <topology evidence="1">Multi-pass membrane protein</topology>
    </subcellularLocation>
</comment>
<feature type="transmembrane region" description="Helical" evidence="8">
    <location>
        <begin position="151"/>
        <end position="170"/>
    </location>
</feature>
<dbReference type="GO" id="GO:0016746">
    <property type="term" value="F:acyltransferase activity"/>
    <property type="evidence" value="ECO:0007669"/>
    <property type="project" value="UniProtKB-KW"/>
</dbReference>
<dbReference type="AlphaFoldDB" id="A0A1M6BEB7"/>
<dbReference type="InterPro" id="IPR004299">
    <property type="entry name" value="MBOAT_fam"/>
</dbReference>
<comment type="similarity">
    <text evidence="2 7">Belongs to the membrane-bound acyltransferase family.</text>
</comment>
<feature type="transmembrane region" description="Helical" evidence="8">
    <location>
        <begin position="49"/>
        <end position="66"/>
    </location>
</feature>
<feature type="transmembrane region" description="Helical" evidence="8">
    <location>
        <begin position="416"/>
        <end position="434"/>
    </location>
</feature>
<name>A0A1M6BEB7_9BACT</name>